<reference evidence="6 7" key="1">
    <citation type="journal article" date="2016" name="Genome Biol. Evol.">
        <title>Divergent and convergent evolution of fungal pathogenicity.</title>
        <authorList>
            <person name="Shang Y."/>
            <person name="Xiao G."/>
            <person name="Zheng P."/>
            <person name="Cen K."/>
            <person name="Zhan S."/>
            <person name="Wang C."/>
        </authorList>
    </citation>
    <scope>NUCLEOTIDE SEQUENCE [LARGE SCALE GENOMIC DNA]</scope>
    <source>
        <strain evidence="6 7">ARSEF 7405</strain>
    </source>
</reference>
<evidence type="ECO:0000313" key="6">
    <source>
        <dbReference type="EMBL" id="KZZ86862.1"/>
    </source>
</evidence>
<dbReference type="SMART" id="SM00642">
    <property type="entry name" value="Aamy"/>
    <property type="match status" value="1"/>
</dbReference>
<dbReference type="GO" id="GO:0033934">
    <property type="term" value="F:glucan 1,4-alpha-maltotriohydrolase activity"/>
    <property type="evidence" value="ECO:0007669"/>
    <property type="project" value="TreeGrafter"/>
</dbReference>
<dbReference type="Pfam" id="PF00128">
    <property type="entry name" value="Alpha-amylase"/>
    <property type="match status" value="1"/>
</dbReference>
<dbReference type="SUPFAM" id="SSF51445">
    <property type="entry name" value="(Trans)glycosidases"/>
    <property type="match status" value="1"/>
</dbReference>
<dbReference type="Gene3D" id="3.90.400.10">
    <property type="entry name" value="Oligo-1,6-glucosidase, Domain 2"/>
    <property type="match status" value="1"/>
</dbReference>
<name>A0A162IC35_9EURO</name>
<dbReference type="SUPFAM" id="SSF51011">
    <property type="entry name" value="Glycosyl hydrolase domain"/>
    <property type="match status" value="1"/>
</dbReference>
<dbReference type="GO" id="GO:0004556">
    <property type="term" value="F:alpha-amylase activity"/>
    <property type="evidence" value="ECO:0007669"/>
    <property type="project" value="TreeGrafter"/>
</dbReference>
<dbReference type="GO" id="GO:0004575">
    <property type="term" value="F:sucrose alpha-glucosidase activity"/>
    <property type="evidence" value="ECO:0007669"/>
    <property type="project" value="TreeGrafter"/>
</dbReference>
<dbReference type="AlphaFoldDB" id="A0A162IC35"/>
<keyword evidence="4" id="KW-0462">Maltose metabolism</keyword>
<dbReference type="VEuPathDB" id="FungiDB:AAP_06126"/>
<dbReference type="GO" id="GO:0004574">
    <property type="term" value="F:oligo-1,6-glucosidase activity"/>
    <property type="evidence" value="ECO:0007669"/>
    <property type="project" value="TreeGrafter"/>
</dbReference>
<dbReference type="FunFam" id="3.90.400.10:FF:000002">
    <property type="entry name" value="Sucrose isomerase"/>
    <property type="match status" value="1"/>
</dbReference>
<dbReference type="FunFam" id="3.20.20.80:FF:000087">
    <property type="entry name" value="Oligo-1,6-glucosidase IMA1"/>
    <property type="match status" value="1"/>
</dbReference>
<sequence length="586" mass="67939">MVAPNKVAAHRSWWKEQSVYQIYPASFKDTNGDGVGDIPGIISELDYLKNLGVDIVWLSPILESPQVDMGYDISNYYDIHPPYGTMQDVETMIKGLHDRGMKYVMDLVVNHTSNQHHWFQESRKSLDNPYRDFYIWKKPRYDENGNPHPPNNWKSHFSGPAWQLDPLTNEYYLCLFAPQQCDLNWENPKVREEVHKIMRFWLDKGVDGFRMDVINFISKRPGLPDARDPPLHPSSFLGAEHYANGPRVHEYLQGIGKIMKEYDAFSVGEMPFVYDEQEVLMSVGATRGELNMIFQFDIVESDHGNGGKFTDGHWTLTKFKKIVNRWQTFMCENGGWNALFLENHDQGRSISRFASDKPEFRTLSAKMLATFLALQCGTPFVYQGQELAQIRLDDNWGIEKFQDIEIVNYWKELTEKHGDDKKRLNDVLREMRLKSRDGGRTPMQWNDKPNAGFTTPNTKPWISLHDDYKEWNAANAVADPNSAYHHWGKVLNLRKEFVNIFVYGMFAMYDEASEEVFAYTRDYDENNRGLVVCSFKDYEISWTIPEALLDLVSKGKVVLNNYPEDTIKDGKIILKPFQALVIVQTA</sequence>
<keyword evidence="7" id="KW-1185">Reference proteome</keyword>
<dbReference type="Gene3D" id="2.60.40.1180">
    <property type="entry name" value="Golgi alpha-mannosidase II"/>
    <property type="match status" value="1"/>
</dbReference>
<keyword evidence="2" id="KW-0378">Hydrolase</keyword>
<dbReference type="GO" id="GO:0005987">
    <property type="term" value="P:sucrose catabolic process"/>
    <property type="evidence" value="ECO:0007669"/>
    <property type="project" value="TreeGrafter"/>
</dbReference>
<dbReference type="Proteomes" id="UP000242877">
    <property type="component" value="Unassembled WGS sequence"/>
</dbReference>
<dbReference type="InterPro" id="IPR045857">
    <property type="entry name" value="O16G_dom_2"/>
</dbReference>
<dbReference type="CDD" id="cd11333">
    <property type="entry name" value="AmyAc_SI_OligoGlu_DGase"/>
    <property type="match status" value="1"/>
</dbReference>
<dbReference type="InterPro" id="IPR013780">
    <property type="entry name" value="Glyco_hydro_b"/>
</dbReference>
<dbReference type="OrthoDB" id="1740265at2759"/>
<gene>
    <name evidence="6" type="ORF">AAP_06126</name>
</gene>
<organism evidence="6 7">
    <name type="scientific">Ascosphaera apis ARSEF 7405</name>
    <dbReference type="NCBI Taxonomy" id="392613"/>
    <lineage>
        <taxon>Eukaryota</taxon>
        <taxon>Fungi</taxon>
        <taxon>Dikarya</taxon>
        <taxon>Ascomycota</taxon>
        <taxon>Pezizomycotina</taxon>
        <taxon>Eurotiomycetes</taxon>
        <taxon>Eurotiomycetidae</taxon>
        <taxon>Onygenales</taxon>
        <taxon>Ascosphaeraceae</taxon>
        <taxon>Ascosphaera</taxon>
    </lineage>
</organism>
<evidence type="ECO:0000256" key="3">
    <source>
        <dbReference type="ARBA" id="ARBA00023295"/>
    </source>
</evidence>
<dbReference type="InterPro" id="IPR006047">
    <property type="entry name" value="GH13_cat_dom"/>
</dbReference>
<evidence type="ECO:0000256" key="1">
    <source>
        <dbReference type="ARBA" id="ARBA00008061"/>
    </source>
</evidence>
<dbReference type="GO" id="GO:0000025">
    <property type="term" value="P:maltose catabolic process"/>
    <property type="evidence" value="ECO:0007669"/>
    <property type="project" value="TreeGrafter"/>
</dbReference>
<evidence type="ECO:0000313" key="7">
    <source>
        <dbReference type="Proteomes" id="UP000242877"/>
    </source>
</evidence>
<comment type="caution">
    <text evidence="6">The sequence shown here is derived from an EMBL/GenBank/DDBJ whole genome shotgun (WGS) entry which is preliminary data.</text>
</comment>
<protein>
    <submittedName>
        <fullName evidence="6">AflYc/ glcA/ glucosidase</fullName>
    </submittedName>
</protein>
<evidence type="ECO:0000256" key="4">
    <source>
        <dbReference type="ARBA" id="ARBA00026248"/>
    </source>
</evidence>
<dbReference type="InterPro" id="IPR017853">
    <property type="entry name" value="GH"/>
</dbReference>
<comment type="similarity">
    <text evidence="1">Belongs to the glycosyl hydrolase 13 family.</text>
</comment>
<dbReference type="PANTHER" id="PTHR10357:SF232">
    <property type="entry name" value="GLYCOSYL HYDROLASE FAMILY 13 CATALYTIC DOMAIN-CONTAINING PROTEIN"/>
    <property type="match status" value="1"/>
</dbReference>
<feature type="domain" description="Glycosyl hydrolase family 13 catalytic" evidence="5">
    <location>
        <begin position="21"/>
        <end position="440"/>
    </location>
</feature>
<evidence type="ECO:0000256" key="2">
    <source>
        <dbReference type="ARBA" id="ARBA00022801"/>
    </source>
</evidence>
<accession>A0A162IC35</accession>
<dbReference type="Gene3D" id="3.20.20.80">
    <property type="entry name" value="Glycosidases"/>
    <property type="match status" value="1"/>
</dbReference>
<proteinExistence type="inferred from homology"/>
<dbReference type="PANTHER" id="PTHR10357">
    <property type="entry name" value="ALPHA-AMYLASE FAMILY MEMBER"/>
    <property type="match status" value="1"/>
</dbReference>
<keyword evidence="3" id="KW-0326">Glycosidase</keyword>
<dbReference type="EMBL" id="AZGZ01000044">
    <property type="protein sequence ID" value="KZZ86862.1"/>
    <property type="molecule type" value="Genomic_DNA"/>
</dbReference>
<evidence type="ECO:0000259" key="5">
    <source>
        <dbReference type="SMART" id="SM00642"/>
    </source>
</evidence>